<proteinExistence type="inferred from homology"/>
<dbReference type="InterPro" id="IPR013328">
    <property type="entry name" value="6PGD_dom2"/>
</dbReference>
<dbReference type="Pfam" id="PF03446">
    <property type="entry name" value="NAD_binding_2"/>
    <property type="match status" value="1"/>
</dbReference>
<dbReference type="PANTHER" id="PTHR43580:SF2">
    <property type="entry name" value="CYTOKINE-LIKE NUCLEAR FACTOR N-PAC"/>
    <property type="match status" value="1"/>
</dbReference>
<dbReference type="InterPro" id="IPR015815">
    <property type="entry name" value="HIBADH-related"/>
</dbReference>
<dbReference type="GO" id="GO:0016491">
    <property type="term" value="F:oxidoreductase activity"/>
    <property type="evidence" value="ECO:0007669"/>
    <property type="project" value="UniProtKB-KW"/>
</dbReference>
<comment type="similarity">
    <text evidence="1">Belongs to the HIBADH-related family.</text>
</comment>
<dbReference type="InterPro" id="IPR008927">
    <property type="entry name" value="6-PGluconate_DH-like_C_sf"/>
</dbReference>
<feature type="active site" evidence="4">
    <location>
        <position position="166"/>
    </location>
</feature>
<dbReference type="InterPro" id="IPR006115">
    <property type="entry name" value="6PGDH_NADP-bd"/>
</dbReference>
<feature type="domain" description="6-phosphogluconate dehydrogenase NADP-binding" evidence="5">
    <location>
        <begin position="2"/>
        <end position="153"/>
    </location>
</feature>
<feature type="domain" description="3-hydroxyisobutyrate dehydrogenase-like NAD-binding" evidence="6">
    <location>
        <begin position="160"/>
        <end position="276"/>
    </location>
</feature>
<name>A0A1C3NXB8_9ACTN</name>
<dbReference type="EMBL" id="FLUV01000951">
    <property type="protein sequence ID" value="SBW22190.1"/>
    <property type="molecule type" value="Genomic_DNA"/>
</dbReference>
<dbReference type="PIRSF" id="PIRSF000103">
    <property type="entry name" value="HIBADH"/>
    <property type="match status" value="1"/>
</dbReference>
<dbReference type="InterPro" id="IPR029154">
    <property type="entry name" value="HIBADH-like_NADP-bd"/>
</dbReference>
<evidence type="ECO:0000259" key="5">
    <source>
        <dbReference type="Pfam" id="PF03446"/>
    </source>
</evidence>
<dbReference type="Gene3D" id="1.10.1040.10">
    <property type="entry name" value="N-(1-d-carboxylethyl)-l-norvaline Dehydrogenase, domain 2"/>
    <property type="match status" value="1"/>
</dbReference>
<reference evidence="8" key="1">
    <citation type="submission" date="2016-02" db="EMBL/GenBank/DDBJ databases">
        <authorList>
            <person name="Wibberg D."/>
        </authorList>
    </citation>
    <scope>NUCLEOTIDE SEQUENCE [LARGE SCALE GENOMIC DNA]</scope>
</reference>
<dbReference type="PANTHER" id="PTHR43580">
    <property type="entry name" value="OXIDOREDUCTASE GLYR1-RELATED"/>
    <property type="match status" value="1"/>
</dbReference>
<dbReference type="Gene3D" id="3.40.50.720">
    <property type="entry name" value="NAD(P)-binding Rossmann-like Domain"/>
    <property type="match status" value="1"/>
</dbReference>
<dbReference type="Proteomes" id="UP000199013">
    <property type="component" value="Unassembled WGS sequence"/>
</dbReference>
<gene>
    <name evidence="7" type="ORF">FDG2_2273</name>
</gene>
<dbReference type="GO" id="GO:0051287">
    <property type="term" value="F:NAD binding"/>
    <property type="evidence" value="ECO:0007669"/>
    <property type="project" value="InterPro"/>
</dbReference>
<keyword evidence="3" id="KW-0520">NAD</keyword>
<accession>A0A1C3NXB8</accession>
<evidence type="ECO:0000256" key="1">
    <source>
        <dbReference type="ARBA" id="ARBA00009080"/>
    </source>
</evidence>
<protein>
    <submittedName>
        <fullName evidence="7">NAD-binding protein 6-phosphogluconate dehydrogenase</fullName>
    </submittedName>
</protein>
<dbReference type="AlphaFoldDB" id="A0A1C3NXB8"/>
<evidence type="ECO:0000256" key="3">
    <source>
        <dbReference type="ARBA" id="ARBA00023027"/>
    </source>
</evidence>
<organism evidence="7 8">
    <name type="scientific">Candidatus Protofrankia californiensis</name>
    <dbReference type="NCBI Taxonomy" id="1839754"/>
    <lineage>
        <taxon>Bacteria</taxon>
        <taxon>Bacillati</taxon>
        <taxon>Actinomycetota</taxon>
        <taxon>Actinomycetes</taxon>
        <taxon>Frankiales</taxon>
        <taxon>Frankiaceae</taxon>
        <taxon>Protofrankia</taxon>
    </lineage>
</organism>
<dbReference type="InterPro" id="IPR036291">
    <property type="entry name" value="NAD(P)-bd_dom_sf"/>
</dbReference>
<keyword evidence="2" id="KW-0560">Oxidoreductase</keyword>
<evidence type="ECO:0000256" key="2">
    <source>
        <dbReference type="ARBA" id="ARBA00023002"/>
    </source>
</evidence>
<evidence type="ECO:0000259" key="6">
    <source>
        <dbReference type="Pfam" id="PF14833"/>
    </source>
</evidence>
<sequence length="280" mass="28783">MNVAFLGMGRMGREMARHISNGGHRLTVWNRTPGRAGELVAAGAREAASVRDAVADADAIVLMLFDDDSARQVLDEVIAGAPAHTIVINATSIAPATGRELGQVAARAGLRYVEAPVVGTIGPARAGTLRVLVGANEQDAAAAEGLLSLFGTTRHVGGIGAATSLKTVVNLGLALTTAALGEALRLGSDLGVDRDLLRRELSGGALGFILGYKQAMLADNDFQPAAFTLDGLIKDLRIATGSARRPLPMATITLALAAEASDAGHGEDDFSSLAAYYTAT</sequence>
<dbReference type="SUPFAM" id="SSF48179">
    <property type="entry name" value="6-phosphogluconate dehydrogenase C-terminal domain-like"/>
    <property type="match status" value="1"/>
</dbReference>
<dbReference type="Pfam" id="PF14833">
    <property type="entry name" value="NAD_binding_11"/>
    <property type="match status" value="1"/>
</dbReference>
<evidence type="ECO:0000313" key="8">
    <source>
        <dbReference type="Proteomes" id="UP000199013"/>
    </source>
</evidence>
<evidence type="ECO:0000313" key="7">
    <source>
        <dbReference type="EMBL" id="SBW22190.1"/>
    </source>
</evidence>
<dbReference type="SUPFAM" id="SSF51735">
    <property type="entry name" value="NAD(P)-binding Rossmann-fold domains"/>
    <property type="match status" value="1"/>
</dbReference>
<evidence type="ECO:0000256" key="4">
    <source>
        <dbReference type="PIRSR" id="PIRSR000103-1"/>
    </source>
</evidence>
<dbReference type="GO" id="GO:0050661">
    <property type="term" value="F:NADP binding"/>
    <property type="evidence" value="ECO:0007669"/>
    <property type="project" value="InterPro"/>
</dbReference>
<keyword evidence="8" id="KW-1185">Reference proteome</keyword>
<dbReference type="InterPro" id="IPR051265">
    <property type="entry name" value="HIBADH-related_NP60_sf"/>
</dbReference>